<reference evidence="5" key="1">
    <citation type="submission" date="2023-07" db="EMBL/GenBank/DDBJ databases">
        <title>Mucosal microbiota of week-old chicken and adult hens.</title>
        <authorList>
            <person name="Volf J."/>
            <person name="Karasova D."/>
            <person name="Crhanova M."/>
            <person name="Faldynova M."/>
            <person name="Prikrylova H."/>
            <person name="Zeman M."/>
            <person name="Babak V."/>
            <person name="Rajova J."/>
            <person name="Rychlik I."/>
        </authorList>
    </citation>
    <scope>NUCLEOTIDE SEQUENCE</scope>
    <source>
        <strain evidence="5">ET902</strain>
    </source>
</reference>
<dbReference type="Gene3D" id="3.40.630.190">
    <property type="entry name" value="LCP protein"/>
    <property type="match status" value="1"/>
</dbReference>
<evidence type="ECO:0000256" key="1">
    <source>
        <dbReference type="ARBA" id="ARBA00006068"/>
    </source>
</evidence>
<dbReference type="Proteomes" id="UP001175147">
    <property type="component" value="Unassembled WGS sequence"/>
</dbReference>
<dbReference type="EMBL" id="JAUPBM010000038">
    <property type="protein sequence ID" value="MDO7020029.1"/>
    <property type="molecule type" value="Genomic_DNA"/>
</dbReference>
<evidence type="ECO:0000259" key="4">
    <source>
        <dbReference type="Pfam" id="PF13399"/>
    </source>
</evidence>
<name>A0ABT8YXZ8_9SPIR</name>
<dbReference type="PANTHER" id="PTHR33392:SF6">
    <property type="entry name" value="POLYISOPRENYL-TEICHOIC ACID--PEPTIDOGLYCAN TEICHOIC ACID TRANSFERASE TAGU"/>
    <property type="match status" value="1"/>
</dbReference>
<keyword evidence="2" id="KW-0812">Transmembrane</keyword>
<evidence type="ECO:0000256" key="2">
    <source>
        <dbReference type="SAM" id="Phobius"/>
    </source>
</evidence>
<organism evidence="5 6">
    <name type="scientific">Brachyspira innocens</name>
    <dbReference type="NCBI Taxonomy" id="13264"/>
    <lineage>
        <taxon>Bacteria</taxon>
        <taxon>Pseudomonadati</taxon>
        <taxon>Spirochaetota</taxon>
        <taxon>Spirochaetia</taxon>
        <taxon>Brachyspirales</taxon>
        <taxon>Brachyspiraceae</taxon>
        <taxon>Brachyspira</taxon>
    </lineage>
</organism>
<dbReference type="InterPro" id="IPR027381">
    <property type="entry name" value="LytR/CpsA/Psr_C"/>
</dbReference>
<keyword evidence="2" id="KW-1133">Transmembrane helix</keyword>
<dbReference type="RefSeq" id="WP_020004711.1">
    <property type="nucleotide sequence ID" value="NZ_JAUPBL010000016.1"/>
</dbReference>
<comment type="caution">
    <text evidence="5">The sequence shown here is derived from an EMBL/GenBank/DDBJ whole genome shotgun (WGS) entry which is preliminary data.</text>
</comment>
<protein>
    <submittedName>
        <fullName evidence="5">LCP family protein</fullName>
    </submittedName>
</protein>
<feature type="domain" description="LytR/CpsA/Psr regulator C-terminal" evidence="4">
    <location>
        <begin position="318"/>
        <end position="404"/>
    </location>
</feature>
<dbReference type="InterPro" id="IPR050922">
    <property type="entry name" value="LytR/CpsA/Psr_CW_biosynth"/>
</dbReference>
<proteinExistence type="inferred from homology"/>
<sequence>MTKHKKNNTNDDKALRTISQANKKATILVFFSAIIIVFVFGFIFYYFFFSKLNTAKKNDEPLYFAVLFIDDDREIYGAYVGIISSLHNRIGMIGLPRNIALWENSKDSPPVPLETLYKNGGENAVFRAIETSVDKKISYRIAIDNNQISDIIDLIGGVKMYVEEPIEFKDEEKGYELSFGIGEWLFTSSKVISYLHYLQMNGYSDIETLYRLEDVIINSMIGFIQSPQLRNIFHSKDMRKAIASKVKSNLRPPDMKAFLDILSNSNERTLVIENIDARLDDNGVLTPIFEGSAFIKQMDDLTLYVELKTQKSELTNEDVSLTVLNATTVAGLADRINIRMRYRGFAAGEYGNFTTNLNESVVLIRDGQIEKAFMVANEGRVSRVYAKTDRRVLNNAVLILGNDYYEITQ</sequence>
<dbReference type="Pfam" id="PF13399">
    <property type="entry name" value="LytR_C"/>
    <property type="match status" value="1"/>
</dbReference>
<evidence type="ECO:0000259" key="3">
    <source>
        <dbReference type="Pfam" id="PF03816"/>
    </source>
</evidence>
<keyword evidence="2" id="KW-0472">Membrane</keyword>
<keyword evidence="6" id="KW-1185">Reference proteome</keyword>
<accession>A0ABT8YXZ8</accession>
<feature type="domain" description="Cell envelope-related transcriptional attenuator" evidence="3">
    <location>
        <begin position="110"/>
        <end position="207"/>
    </location>
</feature>
<comment type="similarity">
    <text evidence="1">Belongs to the LytR/CpsA/Psr (LCP) family.</text>
</comment>
<dbReference type="Pfam" id="PF03816">
    <property type="entry name" value="LytR_cpsA_psr"/>
    <property type="match status" value="1"/>
</dbReference>
<evidence type="ECO:0000313" key="5">
    <source>
        <dbReference type="EMBL" id="MDO7020029.1"/>
    </source>
</evidence>
<feature type="transmembrane region" description="Helical" evidence="2">
    <location>
        <begin position="25"/>
        <end position="48"/>
    </location>
</feature>
<dbReference type="Gene3D" id="3.30.70.2390">
    <property type="match status" value="1"/>
</dbReference>
<dbReference type="PANTHER" id="PTHR33392">
    <property type="entry name" value="POLYISOPRENYL-TEICHOIC ACID--PEPTIDOGLYCAN TEICHOIC ACID TRANSFERASE TAGU"/>
    <property type="match status" value="1"/>
</dbReference>
<evidence type="ECO:0000313" key="6">
    <source>
        <dbReference type="Proteomes" id="UP001175147"/>
    </source>
</evidence>
<dbReference type="InterPro" id="IPR004474">
    <property type="entry name" value="LytR_CpsA_psr"/>
</dbReference>
<gene>
    <name evidence="5" type="ORF">Q5M86_04500</name>
</gene>